<accession>A0ABW3JS56</accession>
<dbReference type="Gene3D" id="2.70.70.10">
    <property type="entry name" value="Glucose Permease (Domain IIA)"/>
    <property type="match status" value="1"/>
</dbReference>
<name>A0ABW3JS56_9FLAO</name>
<dbReference type="InterPro" id="IPR011055">
    <property type="entry name" value="Dup_hybrid_motif"/>
</dbReference>
<dbReference type="SUPFAM" id="SSF51261">
    <property type="entry name" value="Duplicated hybrid motif"/>
    <property type="match status" value="1"/>
</dbReference>
<dbReference type="EMBL" id="JBHTJR010000042">
    <property type="protein sequence ID" value="MFD0992995.1"/>
    <property type="molecule type" value="Genomic_DNA"/>
</dbReference>
<dbReference type="Pfam" id="PF01551">
    <property type="entry name" value="Peptidase_M23"/>
    <property type="match status" value="1"/>
</dbReference>
<gene>
    <name evidence="2" type="ORF">ACFQ1U_07240</name>
</gene>
<sequence>MSKGKKVKKGDIIGYTGSTGNSYQGKKMNHLHFGIKDRSGIRISPYELLENYINLDPSGIETSSKQD</sequence>
<comment type="caution">
    <text evidence="2">The sequence shown here is derived from an EMBL/GenBank/DDBJ whole genome shotgun (WGS) entry which is preliminary data.</text>
</comment>
<evidence type="ECO:0000259" key="1">
    <source>
        <dbReference type="Pfam" id="PF01551"/>
    </source>
</evidence>
<organism evidence="2 3">
    <name type="scientific">Tenacibaculum geojense</name>
    <dbReference type="NCBI Taxonomy" id="915352"/>
    <lineage>
        <taxon>Bacteria</taxon>
        <taxon>Pseudomonadati</taxon>
        <taxon>Bacteroidota</taxon>
        <taxon>Flavobacteriia</taxon>
        <taxon>Flavobacteriales</taxon>
        <taxon>Flavobacteriaceae</taxon>
        <taxon>Tenacibaculum</taxon>
    </lineage>
</organism>
<keyword evidence="3" id="KW-1185">Reference proteome</keyword>
<dbReference type="InterPro" id="IPR016047">
    <property type="entry name" value="M23ase_b-sheet_dom"/>
</dbReference>
<dbReference type="GO" id="GO:0016787">
    <property type="term" value="F:hydrolase activity"/>
    <property type="evidence" value="ECO:0007669"/>
    <property type="project" value="UniProtKB-KW"/>
</dbReference>
<dbReference type="RefSeq" id="WP_386106833.1">
    <property type="nucleotide sequence ID" value="NZ_JBHTJR010000042.1"/>
</dbReference>
<keyword evidence="2" id="KW-0378">Hydrolase</keyword>
<feature type="domain" description="M23ase beta-sheet core" evidence="1">
    <location>
        <begin position="2"/>
        <end position="37"/>
    </location>
</feature>
<proteinExistence type="predicted"/>
<evidence type="ECO:0000313" key="2">
    <source>
        <dbReference type="EMBL" id="MFD0992995.1"/>
    </source>
</evidence>
<protein>
    <submittedName>
        <fullName evidence="2">M23 family metallopeptidase</fullName>
        <ecNumber evidence="2">3.4.24.-</ecNumber>
    </submittedName>
</protein>
<evidence type="ECO:0000313" key="3">
    <source>
        <dbReference type="Proteomes" id="UP001597062"/>
    </source>
</evidence>
<dbReference type="CDD" id="cd12797">
    <property type="entry name" value="M23_peptidase"/>
    <property type="match status" value="1"/>
</dbReference>
<dbReference type="Proteomes" id="UP001597062">
    <property type="component" value="Unassembled WGS sequence"/>
</dbReference>
<reference evidence="3" key="1">
    <citation type="journal article" date="2019" name="Int. J. Syst. Evol. Microbiol.">
        <title>The Global Catalogue of Microorganisms (GCM) 10K type strain sequencing project: providing services to taxonomists for standard genome sequencing and annotation.</title>
        <authorList>
            <consortium name="The Broad Institute Genomics Platform"/>
            <consortium name="The Broad Institute Genome Sequencing Center for Infectious Disease"/>
            <person name="Wu L."/>
            <person name="Ma J."/>
        </authorList>
    </citation>
    <scope>NUCLEOTIDE SEQUENCE [LARGE SCALE GENOMIC DNA]</scope>
    <source>
        <strain evidence="3">CCUG 60527</strain>
    </source>
</reference>
<dbReference type="EC" id="3.4.24.-" evidence="2"/>